<evidence type="ECO:0000256" key="2">
    <source>
        <dbReference type="ARBA" id="ARBA00022490"/>
    </source>
</evidence>
<dbReference type="PANTHER" id="PTHR14068:SF0">
    <property type="entry name" value="EUKARYOTIC TRANSLATION INITIATION FACTOR 3 SUBUNIT B"/>
    <property type="match status" value="1"/>
</dbReference>
<dbReference type="InterPro" id="IPR013979">
    <property type="entry name" value="TIF_beta_prop-like"/>
</dbReference>
<dbReference type="GeneID" id="68095644"/>
<keyword evidence="3" id="KW-0396">Initiation factor</keyword>
<organism evidence="8 9">
    <name type="scientific">Naegleria lovaniensis</name>
    <name type="common">Amoeba</name>
    <dbReference type="NCBI Taxonomy" id="51637"/>
    <lineage>
        <taxon>Eukaryota</taxon>
        <taxon>Discoba</taxon>
        <taxon>Heterolobosea</taxon>
        <taxon>Tetramitia</taxon>
        <taxon>Eutetramitia</taxon>
        <taxon>Vahlkampfiidae</taxon>
        <taxon>Naegleria</taxon>
    </lineage>
</organism>
<gene>
    <name evidence="8" type="ORF">C9374_003189</name>
</gene>
<dbReference type="SUPFAM" id="SSF54928">
    <property type="entry name" value="RNA-binding domain, RBD"/>
    <property type="match status" value="1"/>
</dbReference>
<evidence type="ECO:0000259" key="7">
    <source>
        <dbReference type="PROSITE" id="PS50102"/>
    </source>
</evidence>
<accession>A0AA88GSH7</accession>
<comment type="caution">
    <text evidence="8">The sequence shown here is derived from an EMBL/GenBank/DDBJ whole genome shotgun (WGS) entry which is preliminary data.</text>
</comment>
<dbReference type="EMBL" id="PYSW02000017">
    <property type="protein sequence ID" value="KAG2386040.1"/>
    <property type="molecule type" value="Genomic_DNA"/>
</dbReference>
<feature type="domain" description="RRM" evidence="7">
    <location>
        <begin position="38"/>
        <end position="118"/>
    </location>
</feature>
<evidence type="ECO:0000256" key="3">
    <source>
        <dbReference type="ARBA" id="ARBA00022540"/>
    </source>
</evidence>
<proteinExistence type="predicted"/>
<dbReference type="InterPro" id="IPR035979">
    <property type="entry name" value="RBD_domain_sf"/>
</dbReference>
<dbReference type="GO" id="GO:0031369">
    <property type="term" value="F:translation initiation factor binding"/>
    <property type="evidence" value="ECO:0007669"/>
    <property type="project" value="InterPro"/>
</dbReference>
<dbReference type="PROSITE" id="PS50102">
    <property type="entry name" value="RRM"/>
    <property type="match status" value="1"/>
</dbReference>
<dbReference type="PANTHER" id="PTHR14068">
    <property type="entry name" value="EUKARYOTIC TRANSLATION INITIATION FACTOR 3 EIF3 -RELATED"/>
    <property type="match status" value="1"/>
</dbReference>
<dbReference type="GO" id="GO:0005852">
    <property type="term" value="C:eukaryotic translation initiation factor 3 complex"/>
    <property type="evidence" value="ECO:0007669"/>
    <property type="project" value="InterPro"/>
</dbReference>
<dbReference type="GO" id="GO:0003743">
    <property type="term" value="F:translation initiation factor activity"/>
    <property type="evidence" value="ECO:0007669"/>
    <property type="project" value="UniProtKB-KW"/>
</dbReference>
<dbReference type="SUPFAM" id="SSF82171">
    <property type="entry name" value="DPP6 N-terminal domain-like"/>
    <property type="match status" value="1"/>
</dbReference>
<dbReference type="AlphaFoldDB" id="A0AA88GSH7"/>
<dbReference type="InterPro" id="IPR012677">
    <property type="entry name" value="Nucleotide-bd_a/b_plait_sf"/>
</dbReference>
<dbReference type="InterPro" id="IPR011400">
    <property type="entry name" value="EIF3B"/>
</dbReference>
<evidence type="ECO:0000313" key="8">
    <source>
        <dbReference type="EMBL" id="KAG2386040.1"/>
    </source>
</evidence>
<evidence type="ECO:0000256" key="1">
    <source>
        <dbReference type="ARBA" id="ARBA00004496"/>
    </source>
</evidence>
<sequence>MSQTIHYGGSSSRGDKDFNMDEFIFDEPEVTLNEDVSNVVIIDGLPIIEQSKEEALKSKVLQIVEKKGEANILNFYIPYDSNGKSKGMAFVEVENAEQAKKVIAGVEGFQFSKFTLHGISAADVDKYNKFDENTYLQQQKQQHSKQYKERDNLVSWLKDEKARSQYALSYEDTVDICWNDPLHLKEIVFSKEKWSDGDIDFSPLGSYLVTYHEQGAALWGGPQFTLQDSLSHKKVTSVQFSPKESFAVTVSELPGRASLWDLRAQRKGLTIQLKGNLRGPVFKWSADEKYFARLGEDCIHIFDSSTMELLGGKPYLVPGVRDFAFNPEGKSFLIYAAVNESNGEGTVSLVEVGRIVKDLKSKPYYNVTDIKLKWQQAGDYIAIAVSRESTLSTEKVTTTTFDIMRVNQKNFPIEGVTDFNDCVDDFEFEPVGDTLAIIHGPGNVKKSFSLYTFKGTSHKLIKKAENKTINRMFWSPRGHDLVLANTKLVSVTLEFWNADEGELIGTGEHFAMTDACWDPSGRYFASFVSAERRSNDNGFIIWTFLGKIMHQAHVDKLHSFKWRPRIPSLLTNAMEKEVKKRLPQKKVEIETKQLEAARAMRDEKLRKRKKAWDEFEEVMARLKIQYEKMKPELISLKGYDPDEYNMEEVEEVIETTEEVIE</sequence>
<dbReference type="Pfam" id="PF08662">
    <property type="entry name" value="eIF2A"/>
    <property type="match status" value="1"/>
</dbReference>
<dbReference type="InterPro" id="IPR034363">
    <property type="entry name" value="eIF3B_RRM"/>
</dbReference>
<dbReference type="Pfam" id="PF00076">
    <property type="entry name" value="RRM_1"/>
    <property type="match status" value="1"/>
</dbReference>
<keyword evidence="2" id="KW-0963">Cytoplasm</keyword>
<dbReference type="Proteomes" id="UP000816034">
    <property type="component" value="Unassembled WGS sequence"/>
</dbReference>
<evidence type="ECO:0000256" key="6">
    <source>
        <dbReference type="PROSITE-ProRule" id="PRU00176"/>
    </source>
</evidence>
<name>A0AA88GSH7_NAELO</name>
<dbReference type="Gene3D" id="2.130.10.10">
    <property type="entry name" value="YVTN repeat-like/Quinoprotein amine dehydrogenase"/>
    <property type="match status" value="2"/>
</dbReference>
<dbReference type="Gene3D" id="3.30.70.330">
    <property type="match status" value="1"/>
</dbReference>
<evidence type="ECO:0000256" key="4">
    <source>
        <dbReference type="ARBA" id="ARBA00022884"/>
    </source>
</evidence>
<protein>
    <recommendedName>
        <fullName evidence="7">RRM domain-containing protein</fullName>
    </recommendedName>
</protein>
<keyword evidence="4 6" id="KW-0694">RNA-binding</keyword>
<evidence type="ECO:0000313" key="9">
    <source>
        <dbReference type="Proteomes" id="UP000816034"/>
    </source>
</evidence>
<comment type="subcellular location">
    <subcellularLocation>
        <location evidence="1">Cytoplasm</location>
    </subcellularLocation>
</comment>
<reference evidence="8 9" key="1">
    <citation type="journal article" date="2018" name="BMC Genomics">
        <title>The genome of Naegleria lovaniensis, the basis for a comparative approach to unravel pathogenicity factors of the human pathogenic amoeba N. fowleri.</title>
        <authorList>
            <person name="Liechti N."/>
            <person name="Schurch N."/>
            <person name="Bruggmann R."/>
            <person name="Wittwer M."/>
        </authorList>
    </citation>
    <scope>NUCLEOTIDE SEQUENCE [LARGE SCALE GENOMIC DNA]</scope>
    <source>
        <strain evidence="8 9">ATCC 30569</strain>
    </source>
</reference>
<keyword evidence="5" id="KW-0648">Protein biosynthesis</keyword>
<dbReference type="InterPro" id="IPR000504">
    <property type="entry name" value="RRM_dom"/>
</dbReference>
<dbReference type="RefSeq" id="XP_044550033.1">
    <property type="nucleotide sequence ID" value="XM_044692689.1"/>
</dbReference>
<dbReference type="InterPro" id="IPR015943">
    <property type="entry name" value="WD40/YVTN_repeat-like_dom_sf"/>
</dbReference>
<dbReference type="CDD" id="cd12278">
    <property type="entry name" value="RRM_eIF3B"/>
    <property type="match status" value="1"/>
</dbReference>
<keyword evidence="9" id="KW-1185">Reference proteome</keyword>
<dbReference type="GO" id="GO:0003723">
    <property type="term" value="F:RNA binding"/>
    <property type="evidence" value="ECO:0007669"/>
    <property type="project" value="UniProtKB-UniRule"/>
</dbReference>
<evidence type="ECO:0000256" key="5">
    <source>
        <dbReference type="ARBA" id="ARBA00022917"/>
    </source>
</evidence>
<dbReference type="SMART" id="SM00360">
    <property type="entry name" value="RRM"/>
    <property type="match status" value="1"/>
</dbReference>